<keyword evidence="2 5" id="KW-0812">Transmembrane</keyword>
<feature type="transmembrane region" description="Helical" evidence="5">
    <location>
        <begin position="198"/>
        <end position="216"/>
    </location>
</feature>
<dbReference type="AlphaFoldDB" id="A0A7F5RD43"/>
<dbReference type="InterPro" id="IPR039871">
    <property type="entry name" value="FAM8A1"/>
</dbReference>
<keyword evidence="3 5" id="KW-1133">Transmembrane helix</keyword>
<dbReference type="OrthoDB" id="10061042at2759"/>
<accession>A0A7F5RD43</accession>
<evidence type="ECO:0000256" key="4">
    <source>
        <dbReference type="ARBA" id="ARBA00023136"/>
    </source>
</evidence>
<comment type="subcellular location">
    <subcellularLocation>
        <location evidence="1">Membrane</location>
        <topology evidence="1">Multi-pass membrane protein</topology>
    </subcellularLocation>
</comment>
<name>A0A7F5RD43_AGRPL</name>
<dbReference type="PANTHER" id="PTHR13659">
    <property type="entry name" value="AUTOSOMAL HIGHLY CONSERVED PROTEIN"/>
    <property type="match status" value="1"/>
</dbReference>
<gene>
    <name evidence="8" type="primary">LOC108737581</name>
</gene>
<sequence>MSANSANSGDLETREEYMKKLLSWIEDAKNWQKDQLQHLERARTNSGNPNEVPFLLNQETLDGYEYIVPPLWKRVVAELIDFCFLFIVKTFIIFSILESFDIISADDLGIFNKNLQNADIMYHMSMEFLILEILHRFVVFCYETLWLSLGPRATPGKMFMGLMVVEATVVAPIEGRAHETVKVFTGTQLTIKEALTRSIVKSLTFAIPLCFAILFFKHNRTGYDLMSHTIVVQYNPNPPPAILF</sequence>
<protein>
    <submittedName>
        <fullName evidence="8">Protein FAM8A1</fullName>
    </submittedName>
</protein>
<dbReference type="InParanoid" id="A0A7F5RD43"/>
<dbReference type="GO" id="GO:0016020">
    <property type="term" value="C:membrane"/>
    <property type="evidence" value="ECO:0007669"/>
    <property type="project" value="UniProtKB-SubCell"/>
</dbReference>
<dbReference type="FunCoup" id="A0A7F5RD43">
    <property type="interactions" value="357"/>
</dbReference>
<dbReference type="Pfam" id="PF06271">
    <property type="entry name" value="RDD"/>
    <property type="match status" value="1"/>
</dbReference>
<dbReference type="PANTHER" id="PTHR13659:SF5">
    <property type="entry name" value="PROTEIN FAM8A1"/>
    <property type="match status" value="1"/>
</dbReference>
<feature type="transmembrane region" description="Helical" evidence="5">
    <location>
        <begin position="79"/>
        <end position="100"/>
    </location>
</feature>
<dbReference type="Proteomes" id="UP000192223">
    <property type="component" value="Unplaced"/>
</dbReference>
<reference evidence="8" key="1">
    <citation type="submission" date="2025-08" db="UniProtKB">
        <authorList>
            <consortium name="RefSeq"/>
        </authorList>
    </citation>
    <scope>IDENTIFICATION</scope>
    <source>
        <tissue evidence="8">Entire body</tissue>
    </source>
</reference>
<evidence type="ECO:0000313" key="7">
    <source>
        <dbReference type="Proteomes" id="UP000192223"/>
    </source>
</evidence>
<evidence type="ECO:0000256" key="1">
    <source>
        <dbReference type="ARBA" id="ARBA00004141"/>
    </source>
</evidence>
<evidence type="ECO:0000256" key="5">
    <source>
        <dbReference type="SAM" id="Phobius"/>
    </source>
</evidence>
<evidence type="ECO:0000259" key="6">
    <source>
        <dbReference type="Pfam" id="PF06271"/>
    </source>
</evidence>
<evidence type="ECO:0000256" key="2">
    <source>
        <dbReference type="ARBA" id="ARBA00022692"/>
    </source>
</evidence>
<dbReference type="InterPro" id="IPR010432">
    <property type="entry name" value="RDD"/>
</dbReference>
<keyword evidence="4 5" id="KW-0472">Membrane</keyword>
<feature type="transmembrane region" description="Helical" evidence="5">
    <location>
        <begin position="120"/>
        <end position="147"/>
    </location>
</feature>
<feature type="domain" description="RDD" evidence="6">
    <location>
        <begin position="68"/>
        <end position="167"/>
    </location>
</feature>
<proteinExistence type="predicted"/>
<dbReference type="RefSeq" id="XP_025833860.1">
    <property type="nucleotide sequence ID" value="XM_025978075.1"/>
</dbReference>
<evidence type="ECO:0000313" key="8">
    <source>
        <dbReference type="RefSeq" id="XP_025833860.1"/>
    </source>
</evidence>
<dbReference type="KEGG" id="apln:108737581"/>
<dbReference type="GeneID" id="108737581"/>
<keyword evidence="7" id="KW-1185">Reference proteome</keyword>
<evidence type="ECO:0000256" key="3">
    <source>
        <dbReference type="ARBA" id="ARBA00022989"/>
    </source>
</evidence>
<organism evidence="7 8">
    <name type="scientific">Agrilus planipennis</name>
    <name type="common">Emerald ash borer</name>
    <name type="synonym">Agrilus marcopoli</name>
    <dbReference type="NCBI Taxonomy" id="224129"/>
    <lineage>
        <taxon>Eukaryota</taxon>
        <taxon>Metazoa</taxon>
        <taxon>Ecdysozoa</taxon>
        <taxon>Arthropoda</taxon>
        <taxon>Hexapoda</taxon>
        <taxon>Insecta</taxon>
        <taxon>Pterygota</taxon>
        <taxon>Neoptera</taxon>
        <taxon>Endopterygota</taxon>
        <taxon>Coleoptera</taxon>
        <taxon>Polyphaga</taxon>
        <taxon>Elateriformia</taxon>
        <taxon>Buprestoidea</taxon>
        <taxon>Buprestidae</taxon>
        <taxon>Agrilinae</taxon>
        <taxon>Agrilus</taxon>
    </lineage>
</organism>